<dbReference type="GO" id="GO:0003861">
    <property type="term" value="F:3-isopropylmalate dehydratase activity"/>
    <property type="evidence" value="ECO:0007669"/>
    <property type="project" value="UniProtKB-EC"/>
</dbReference>
<dbReference type="GO" id="GO:0008652">
    <property type="term" value="P:amino acid biosynthetic process"/>
    <property type="evidence" value="ECO:0007669"/>
    <property type="project" value="InterPro"/>
</dbReference>
<dbReference type="PANTHER" id="PTHR43822:SF2">
    <property type="entry name" value="HOMOACONITASE, MITOCHONDRIAL"/>
    <property type="match status" value="1"/>
</dbReference>
<feature type="domain" description="Aconitase/3-isopropylmalate dehydratase large subunit alpha/beta/alpha" evidence="6">
    <location>
        <begin position="20"/>
        <end position="315"/>
    </location>
</feature>
<evidence type="ECO:0000256" key="5">
    <source>
        <dbReference type="ARBA" id="ARBA00023239"/>
    </source>
</evidence>
<dbReference type="Gene3D" id="3.30.499.10">
    <property type="entry name" value="Aconitase, domain 3"/>
    <property type="match status" value="2"/>
</dbReference>
<evidence type="ECO:0000259" key="6">
    <source>
        <dbReference type="Pfam" id="PF00330"/>
    </source>
</evidence>
<name>A0A0M0BPN6_9ARCH</name>
<evidence type="ECO:0000256" key="3">
    <source>
        <dbReference type="ARBA" id="ARBA00023004"/>
    </source>
</evidence>
<dbReference type="InterPro" id="IPR001030">
    <property type="entry name" value="Acoase/IPM_deHydtase_lsu_aba"/>
</dbReference>
<evidence type="ECO:0000313" key="8">
    <source>
        <dbReference type="Proteomes" id="UP000037210"/>
    </source>
</evidence>
<feature type="non-terminal residue" evidence="7">
    <location>
        <position position="315"/>
    </location>
</feature>
<protein>
    <submittedName>
        <fullName evidence="7">3-isopropylmalate dehydratase</fullName>
        <ecNumber evidence="7">4.2.1.33</ecNumber>
    </submittedName>
</protein>
<gene>
    <name evidence="7" type="ORF">AC482_03865</name>
</gene>
<evidence type="ECO:0000256" key="4">
    <source>
        <dbReference type="ARBA" id="ARBA00023014"/>
    </source>
</evidence>
<dbReference type="PANTHER" id="PTHR43822">
    <property type="entry name" value="HOMOACONITASE, MITOCHONDRIAL-RELATED"/>
    <property type="match status" value="1"/>
</dbReference>
<keyword evidence="5 7" id="KW-0456">Lyase</keyword>
<keyword evidence="2" id="KW-0479">Metal-binding</keyword>
<dbReference type="InterPro" id="IPR036008">
    <property type="entry name" value="Aconitase_4Fe-4S_dom"/>
</dbReference>
<dbReference type="SUPFAM" id="SSF53732">
    <property type="entry name" value="Aconitase iron-sulfur domain"/>
    <property type="match status" value="1"/>
</dbReference>
<dbReference type="GO" id="GO:0019752">
    <property type="term" value="P:carboxylic acid metabolic process"/>
    <property type="evidence" value="ECO:0007669"/>
    <property type="project" value="UniProtKB-ARBA"/>
</dbReference>
<evidence type="ECO:0000256" key="1">
    <source>
        <dbReference type="ARBA" id="ARBA00022485"/>
    </source>
</evidence>
<dbReference type="InterPro" id="IPR015931">
    <property type="entry name" value="Acnase/IPM_dHydase_lsu_aba_1/3"/>
</dbReference>
<accession>A0A0M0BPN6</accession>
<dbReference type="EC" id="4.2.1.33" evidence="7"/>
<dbReference type="Pfam" id="PF00330">
    <property type="entry name" value="Aconitase"/>
    <property type="match status" value="1"/>
</dbReference>
<dbReference type="InterPro" id="IPR018136">
    <property type="entry name" value="Aconitase_4Fe-4S_BS"/>
</dbReference>
<organism evidence="7 8">
    <name type="scientific">miscellaneous Crenarchaeota group-15 archaeon DG-45</name>
    <dbReference type="NCBI Taxonomy" id="1685127"/>
    <lineage>
        <taxon>Archaea</taxon>
        <taxon>Candidatus Bathyarchaeota</taxon>
        <taxon>MCG-15</taxon>
    </lineage>
</organism>
<dbReference type="AlphaFoldDB" id="A0A0M0BPN6"/>
<dbReference type="GO" id="GO:0051539">
    <property type="term" value="F:4 iron, 4 sulfur cluster binding"/>
    <property type="evidence" value="ECO:0007669"/>
    <property type="project" value="UniProtKB-KW"/>
</dbReference>
<dbReference type="NCBIfam" id="TIGR01343">
    <property type="entry name" value="hacA_fam"/>
    <property type="match status" value="1"/>
</dbReference>
<keyword evidence="4" id="KW-0411">Iron-sulfur</keyword>
<dbReference type="PRINTS" id="PR00415">
    <property type="entry name" value="ACONITASE"/>
</dbReference>
<dbReference type="EMBL" id="LFWZ01000032">
    <property type="protein sequence ID" value="KON30409.1"/>
    <property type="molecule type" value="Genomic_DNA"/>
</dbReference>
<reference evidence="7 8" key="1">
    <citation type="submission" date="2015-06" db="EMBL/GenBank/DDBJ databases">
        <title>New insights into the roles of widespread benthic archaea in carbon and nitrogen cycling.</title>
        <authorList>
            <person name="Lazar C.S."/>
            <person name="Baker B.J."/>
            <person name="Seitz K.W."/>
            <person name="Hyde A.S."/>
            <person name="Dick G.J."/>
            <person name="Hinrichs K.-U."/>
            <person name="Teske A.P."/>
        </authorList>
    </citation>
    <scope>NUCLEOTIDE SEQUENCE [LARGE SCALE GENOMIC DNA]</scope>
    <source>
        <strain evidence="7">DG-45</strain>
    </source>
</reference>
<dbReference type="GO" id="GO:0046872">
    <property type="term" value="F:metal ion binding"/>
    <property type="evidence" value="ECO:0007669"/>
    <property type="project" value="UniProtKB-KW"/>
</dbReference>
<dbReference type="Proteomes" id="UP000037210">
    <property type="component" value="Unassembled WGS sequence"/>
</dbReference>
<keyword evidence="1" id="KW-0004">4Fe-4S</keyword>
<dbReference type="InterPro" id="IPR050067">
    <property type="entry name" value="IPM_dehydratase_rel_enz"/>
</dbReference>
<sequence>MGMTIAEKILARASGRDEVRAGEIVKAGVDVAMMPDLTAVLSFNAMREVGREQVWDRERVVLILDHVSPASTLQSAAIHREARRIAEEQRLKHFYDVNAGVCHQILAEKGYVRPGTLVVGADSHTCAHGALGAFATGVGSTDMGAVLATGRIWLRVPEAVQAVVEGDLPPLVAPKDVILRVIGEIGAEGATYDAVEFRGGAVEEMSVSGRMTLCNMAVEMGAKTGMVEPDEKTLAFLRGRAEGPFDAVRGDADAAYKAVRRFDVGDLEPQVACPDRVDNVRPVGEVEGTPIDQVFIGSCTNGRLEDLEAAAAVLR</sequence>
<dbReference type="PROSITE" id="PS00450">
    <property type="entry name" value="ACONITASE_1"/>
    <property type="match status" value="1"/>
</dbReference>
<proteinExistence type="predicted"/>
<dbReference type="NCBIfam" id="NF001614">
    <property type="entry name" value="PRK00402.1"/>
    <property type="match status" value="1"/>
</dbReference>
<dbReference type="InterPro" id="IPR006251">
    <property type="entry name" value="Homoacnase/IPMdehydase_lsu"/>
</dbReference>
<evidence type="ECO:0000313" key="7">
    <source>
        <dbReference type="EMBL" id="KON30409.1"/>
    </source>
</evidence>
<comment type="caution">
    <text evidence="7">The sequence shown here is derived from an EMBL/GenBank/DDBJ whole genome shotgun (WGS) entry which is preliminary data.</text>
</comment>
<keyword evidence="3" id="KW-0408">Iron</keyword>
<evidence type="ECO:0000256" key="2">
    <source>
        <dbReference type="ARBA" id="ARBA00022723"/>
    </source>
</evidence>